<accession>A0ABW4XPS9</accession>
<dbReference type="EMBL" id="JBHUHT010000014">
    <property type="protein sequence ID" value="MFD2096977.1"/>
    <property type="molecule type" value="Genomic_DNA"/>
</dbReference>
<evidence type="ECO:0000313" key="2">
    <source>
        <dbReference type="Proteomes" id="UP001597380"/>
    </source>
</evidence>
<evidence type="ECO:0008006" key="3">
    <source>
        <dbReference type="Google" id="ProtNLM"/>
    </source>
</evidence>
<name>A0ABW4XPS9_9GAMM</name>
<dbReference type="RefSeq" id="WP_345339716.1">
    <property type="nucleotide sequence ID" value="NZ_BAABLI010000011.1"/>
</dbReference>
<reference evidence="2" key="1">
    <citation type="journal article" date="2019" name="Int. J. Syst. Evol. Microbiol.">
        <title>The Global Catalogue of Microorganisms (GCM) 10K type strain sequencing project: providing services to taxonomists for standard genome sequencing and annotation.</title>
        <authorList>
            <consortium name="The Broad Institute Genomics Platform"/>
            <consortium name="The Broad Institute Genome Sequencing Center for Infectious Disease"/>
            <person name="Wu L."/>
            <person name="Ma J."/>
        </authorList>
    </citation>
    <scope>NUCLEOTIDE SEQUENCE [LARGE SCALE GENOMIC DNA]</scope>
    <source>
        <strain evidence="2">CGMCC 1.10992</strain>
    </source>
</reference>
<evidence type="ECO:0000313" key="1">
    <source>
        <dbReference type="EMBL" id="MFD2096977.1"/>
    </source>
</evidence>
<protein>
    <recommendedName>
        <fullName evidence="3">STAS/SEC14 domain-containing protein</fullName>
    </recommendedName>
</protein>
<proteinExistence type="predicted"/>
<dbReference type="Proteomes" id="UP001597380">
    <property type="component" value="Unassembled WGS sequence"/>
</dbReference>
<sequence length="140" mass="15871">MKFEAHGQFDFSVKNHVLIVEARGPFNLEAARTFEVGVKKTVTTYLAGVKWAMLARLHGDGIYTPDSLPLLQSLHLWRIKHGLRRIAIVFAQPESKAISSVIETQFNKVYQASDADICLQRFFDTDQEAQAWLSEEGYPC</sequence>
<gene>
    <name evidence="1" type="ORF">ACFSJ3_13355</name>
</gene>
<comment type="caution">
    <text evidence="1">The sequence shown here is derived from an EMBL/GenBank/DDBJ whole genome shotgun (WGS) entry which is preliminary data.</text>
</comment>
<organism evidence="1 2">
    <name type="scientific">Corallincola platygyrae</name>
    <dbReference type="NCBI Taxonomy" id="1193278"/>
    <lineage>
        <taxon>Bacteria</taxon>
        <taxon>Pseudomonadati</taxon>
        <taxon>Pseudomonadota</taxon>
        <taxon>Gammaproteobacteria</taxon>
        <taxon>Alteromonadales</taxon>
        <taxon>Psychromonadaceae</taxon>
        <taxon>Corallincola</taxon>
    </lineage>
</organism>
<keyword evidence="2" id="KW-1185">Reference proteome</keyword>